<accession>T1C775</accession>
<reference evidence="3" key="1">
    <citation type="submission" date="2013-08" db="EMBL/GenBank/DDBJ databases">
        <authorList>
            <person name="Mendez C."/>
            <person name="Richter M."/>
            <person name="Ferrer M."/>
            <person name="Sanchez J."/>
        </authorList>
    </citation>
    <scope>NUCLEOTIDE SEQUENCE</scope>
</reference>
<reference evidence="3" key="2">
    <citation type="journal article" date="2014" name="ISME J.">
        <title>Microbial stratification in low pH oxic and suboxic macroscopic growths along an acid mine drainage.</title>
        <authorList>
            <person name="Mendez-Garcia C."/>
            <person name="Mesa V."/>
            <person name="Sprenger R.R."/>
            <person name="Richter M."/>
            <person name="Diez M.S."/>
            <person name="Solano J."/>
            <person name="Bargiela R."/>
            <person name="Golyshina O.V."/>
            <person name="Manteca A."/>
            <person name="Ramos J.L."/>
            <person name="Gallego J.R."/>
            <person name="Llorente I."/>
            <person name="Martins Dos Santos V.A."/>
            <person name="Jensen O.N."/>
            <person name="Pelaez A.I."/>
            <person name="Sanchez J."/>
            <person name="Ferrer M."/>
        </authorList>
    </citation>
    <scope>NUCLEOTIDE SEQUENCE</scope>
</reference>
<evidence type="ECO:0000259" key="2">
    <source>
        <dbReference type="Pfam" id="PF04028"/>
    </source>
</evidence>
<keyword evidence="1" id="KW-1133">Transmembrane helix</keyword>
<feature type="transmembrane region" description="Helical" evidence="1">
    <location>
        <begin position="27"/>
        <end position="44"/>
    </location>
</feature>
<evidence type="ECO:0000256" key="1">
    <source>
        <dbReference type="SAM" id="Phobius"/>
    </source>
</evidence>
<proteinExistence type="predicted"/>
<dbReference type="EMBL" id="AUZX01006992">
    <property type="protein sequence ID" value="EQD61139.1"/>
    <property type="molecule type" value="Genomic_DNA"/>
</dbReference>
<dbReference type="AlphaFoldDB" id="T1C775"/>
<organism evidence="3">
    <name type="scientific">mine drainage metagenome</name>
    <dbReference type="NCBI Taxonomy" id="410659"/>
    <lineage>
        <taxon>unclassified sequences</taxon>
        <taxon>metagenomes</taxon>
        <taxon>ecological metagenomes</taxon>
    </lineage>
</organism>
<evidence type="ECO:0000313" key="3">
    <source>
        <dbReference type="EMBL" id="EQD61139.1"/>
    </source>
</evidence>
<dbReference type="InterPro" id="IPR007172">
    <property type="entry name" value="DUF374"/>
</dbReference>
<feature type="domain" description="DUF374" evidence="2">
    <location>
        <begin position="89"/>
        <end position="156"/>
    </location>
</feature>
<dbReference type="Pfam" id="PF04028">
    <property type="entry name" value="DUF374"/>
    <property type="match status" value="1"/>
</dbReference>
<name>T1C775_9ZZZZ</name>
<keyword evidence="1" id="KW-0812">Transmembrane</keyword>
<protein>
    <submittedName>
        <fullName evidence="3">Protein containing DUF374</fullName>
    </submittedName>
</protein>
<sequence length="170" mass="19210">MTEPGLRNSFYRKPGPVGRRMTPQRRWLYRLTIPLGLAIVRLWWRLAPVVKIEGEEHLRAALAEAPSVLPCYWHQHQLYCGKYLLEQRARGMKTGWLISPSVDGEIGAMLVHRLGAHAIRGSSTHTGARALRDYYLALVKENISPAINPDGPRGPRNQFKPGAILLAQWS</sequence>
<keyword evidence="1" id="KW-0472">Membrane</keyword>
<gene>
    <name evidence="3" type="ORF">B1A_09816</name>
</gene>
<feature type="non-terminal residue" evidence="3">
    <location>
        <position position="170"/>
    </location>
</feature>
<comment type="caution">
    <text evidence="3">The sequence shown here is derived from an EMBL/GenBank/DDBJ whole genome shotgun (WGS) entry which is preliminary data.</text>
</comment>